<protein>
    <submittedName>
        <fullName evidence="6">LRRCT</fullName>
    </submittedName>
</protein>
<evidence type="ECO:0000256" key="1">
    <source>
        <dbReference type="ARBA" id="ARBA00022614"/>
    </source>
</evidence>
<feature type="chain" id="PRO_5046769211" evidence="4">
    <location>
        <begin position="21"/>
        <end position="615"/>
    </location>
</feature>
<dbReference type="InterPro" id="IPR001611">
    <property type="entry name" value="Leu-rich_rpt"/>
</dbReference>
<evidence type="ECO:0000256" key="2">
    <source>
        <dbReference type="ARBA" id="ARBA00022729"/>
    </source>
</evidence>
<dbReference type="EMBL" id="AP028918">
    <property type="protein sequence ID" value="BES99714.1"/>
    <property type="molecule type" value="Genomic_DNA"/>
</dbReference>
<dbReference type="InterPro" id="IPR032675">
    <property type="entry name" value="LRR_dom_sf"/>
</dbReference>
<keyword evidence="3" id="KW-0677">Repeat</keyword>
<dbReference type="SMART" id="SM00369">
    <property type="entry name" value="LRR_TYP"/>
    <property type="match status" value="13"/>
</dbReference>
<dbReference type="SMART" id="SM00082">
    <property type="entry name" value="LRRCT"/>
    <property type="match status" value="1"/>
</dbReference>
<keyword evidence="2 4" id="KW-0732">Signal</keyword>
<evidence type="ECO:0000256" key="4">
    <source>
        <dbReference type="SAM" id="SignalP"/>
    </source>
</evidence>
<accession>A0ABN7B5M8</accession>
<dbReference type="PROSITE" id="PS51450">
    <property type="entry name" value="LRR"/>
    <property type="match status" value="3"/>
</dbReference>
<feature type="domain" description="LRRCT" evidence="5">
    <location>
        <begin position="436"/>
        <end position="486"/>
    </location>
</feature>
<dbReference type="PANTHER" id="PTHR24369">
    <property type="entry name" value="ANTIGEN BSP, PUTATIVE-RELATED"/>
    <property type="match status" value="1"/>
</dbReference>
<dbReference type="Proteomes" id="UP001307889">
    <property type="component" value="Chromosome 10"/>
</dbReference>
<dbReference type="InterPro" id="IPR050541">
    <property type="entry name" value="LRR_TM_domain-containing"/>
</dbReference>
<name>A0ABN7B5M8_9HEMI</name>
<sequence length="615" mass="69877">MDSKSFAILFVLSLRFTADASHFKDVCRLNACELAEQFVGLDVEEVEQDSIVKRLDYLSRRIRSLEQTRWRLTEHDDRWNLCSAGPCRCMPEIKTLNCWNQGIGIIPWRQYVPVDIRQIDLSNNVINAVHKDTFSGLTKLNSLDISANRIDFLPSLVFESLEGLHHLKLRGNHLEKLSSRLLSRLAFLETLDLSHNRLSSLPAELLKGCRKLLSVNLASNQLVYLAKGFFEGLIKLEEINLSLNALRGLDVDAFKGLTIVRKLKLNQNEITSLTAGIFTDQRELMTLILRKNKLTFIQPGLFDTLPALEFLDLTANHIVELSGTEFHRLDKVVELHLGQNYLKSLPNYTFAGMKSLQRLYLLQNNIVQLSSAAFGHLTSLKTLMLNNNLLREIHPLAFRDLVNLNELQLDSNKLMSIPEKMLSFLTSLTAIKLTKNPWHCDCNILYLSRWVGRHSDKVWPSLPRCLGPGELGGQELHKATFQELCNTTENSTDDYASRRDLGVLAGTVAILTNNSLEQLHVIFHRCCSQRHGRERFEIERHRQSSQHVSREALLTSLDVGMTRNVVYGNVAQLTSYTVNMESLELRSFYRPREDSDKDVANGPSAQMSLACRAGL</sequence>
<dbReference type="PRINTS" id="PR00019">
    <property type="entry name" value="LEURICHRPT"/>
</dbReference>
<feature type="signal peptide" evidence="4">
    <location>
        <begin position="1"/>
        <end position="20"/>
    </location>
</feature>
<evidence type="ECO:0000313" key="6">
    <source>
        <dbReference type="EMBL" id="BES99714.1"/>
    </source>
</evidence>
<evidence type="ECO:0000256" key="3">
    <source>
        <dbReference type="ARBA" id="ARBA00022737"/>
    </source>
</evidence>
<dbReference type="PANTHER" id="PTHR24369:SF210">
    <property type="entry name" value="CHAOPTIN-RELATED"/>
    <property type="match status" value="1"/>
</dbReference>
<evidence type="ECO:0000313" key="7">
    <source>
        <dbReference type="Proteomes" id="UP001307889"/>
    </source>
</evidence>
<dbReference type="SUPFAM" id="SSF52058">
    <property type="entry name" value="L domain-like"/>
    <property type="match status" value="1"/>
</dbReference>
<dbReference type="Pfam" id="PF13855">
    <property type="entry name" value="LRR_8"/>
    <property type="match status" value="3"/>
</dbReference>
<dbReference type="InterPro" id="IPR000483">
    <property type="entry name" value="Cys-rich_flank_reg_C"/>
</dbReference>
<dbReference type="SMART" id="SM00365">
    <property type="entry name" value="LRR_SD22"/>
    <property type="match status" value="4"/>
</dbReference>
<organism evidence="6 7">
    <name type="scientific">Nesidiocoris tenuis</name>
    <dbReference type="NCBI Taxonomy" id="355587"/>
    <lineage>
        <taxon>Eukaryota</taxon>
        <taxon>Metazoa</taxon>
        <taxon>Ecdysozoa</taxon>
        <taxon>Arthropoda</taxon>
        <taxon>Hexapoda</taxon>
        <taxon>Insecta</taxon>
        <taxon>Pterygota</taxon>
        <taxon>Neoptera</taxon>
        <taxon>Paraneoptera</taxon>
        <taxon>Hemiptera</taxon>
        <taxon>Heteroptera</taxon>
        <taxon>Panheteroptera</taxon>
        <taxon>Cimicomorpha</taxon>
        <taxon>Miridae</taxon>
        <taxon>Dicyphina</taxon>
        <taxon>Nesidiocoris</taxon>
    </lineage>
</organism>
<dbReference type="Gene3D" id="3.80.10.10">
    <property type="entry name" value="Ribonuclease Inhibitor"/>
    <property type="match status" value="2"/>
</dbReference>
<evidence type="ECO:0000259" key="5">
    <source>
        <dbReference type="SMART" id="SM00082"/>
    </source>
</evidence>
<gene>
    <name evidence="6" type="ORF">NTJ_12532</name>
</gene>
<reference evidence="6 7" key="1">
    <citation type="submission" date="2023-09" db="EMBL/GenBank/DDBJ databases">
        <title>Nesidiocoris tenuis whole genome shotgun sequence.</title>
        <authorList>
            <person name="Shibata T."/>
            <person name="Shimoda M."/>
            <person name="Kobayashi T."/>
            <person name="Uehara T."/>
        </authorList>
    </citation>
    <scope>NUCLEOTIDE SEQUENCE [LARGE SCALE GENOMIC DNA]</scope>
    <source>
        <strain evidence="6 7">Japan</strain>
    </source>
</reference>
<keyword evidence="1" id="KW-0433">Leucine-rich repeat</keyword>
<dbReference type="InterPro" id="IPR003591">
    <property type="entry name" value="Leu-rich_rpt_typical-subtyp"/>
</dbReference>
<keyword evidence="7" id="KW-1185">Reference proteome</keyword>
<proteinExistence type="predicted"/>